<evidence type="ECO:0000256" key="1">
    <source>
        <dbReference type="ARBA" id="ARBA00007074"/>
    </source>
</evidence>
<evidence type="ECO:0000256" key="4">
    <source>
        <dbReference type="ARBA" id="ARBA00022807"/>
    </source>
</evidence>
<dbReference type="AlphaFoldDB" id="A0A3S2V7K2"/>
<name>A0A3S2V7K2_9SPHI</name>
<dbReference type="Gene3D" id="3.90.1720.10">
    <property type="entry name" value="endopeptidase domain like (from Nostoc punctiforme)"/>
    <property type="match status" value="1"/>
</dbReference>
<sequence length="193" mass="21153">MQFRAAYCLLVLFFLSCGGGTNMTVKQPPVTADTTAKPGEPLPFPYNTPEATRVNTGQTTPAQLITYAQTLQGIPYKYGSINPNEGFDCSGFITYVFNHFGIAVPRTSEDFTNVHHEIPLRNAKPGDLILFTGTDSTIRTVGHMGIIVTAPGQPTQFIHSTSGKNDGVTITPLNAYYMGRYVKTVRVFPQNER</sequence>
<evidence type="ECO:0000256" key="2">
    <source>
        <dbReference type="ARBA" id="ARBA00022670"/>
    </source>
</evidence>
<evidence type="ECO:0000313" key="8">
    <source>
        <dbReference type="Proteomes" id="UP000282759"/>
    </source>
</evidence>
<dbReference type="OrthoDB" id="9807055at2"/>
<feature type="signal peptide" evidence="5">
    <location>
        <begin position="1"/>
        <end position="23"/>
    </location>
</feature>
<dbReference type="PROSITE" id="PS51935">
    <property type="entry name" value="NLPC_P60"/>
    <property type="match status" value="1"/>
</dbReference>
<dbReference type="PANTHER" id="PTHR47053:SF1">
    <property type="entry name" value="MUREIN DD-ENDOPEPTIDASE MEPH-RELATED"/>
    <property type="match status" value="1"/>
</dbReference>
<dbReference type="InterPro" id="IPR038765">
    <property type="entry name" value="Papain-like_cys_pep_sf"/>
</dbReference>
<protein>
    <submittedName>
        <fullName evidence="7">Glycoside hydrolase</fullName>
    </submittedName>
</protein>
<dbReference type="Proteomes" id="UP000282759">
    <property type="component" value="Unassembled WGS sequence"/>
</dbReference>
<evidence type="ECO:0000256" key="3">
    <source>
        <dbReference type="ARBA" id="ARBA00022801"/>
    </source>
</evidence>
<keyword evidence="3 7" id="KW-0378">Hydrolase</keyword>
<keyword evidence="4" id="KW-0788">Thiol protease</keyword>
<reference evidence="7 8" key="1">
    <citation type="submission" date="2019-01" db="EMBL/GenBank/DDBJ databases">
        <authorList>
            <person name="Chen W.-M."/>
        </authorList>
    </citation>
    <scope>NUCLEOTIDE SEQUENCE [LARGE SCALE GENOMIC DNA]</scope>
    <source>
        <strain evidence="7 8">YBJ-36</strain>
    </source>
</reference>
<proteinExistence type="inferred from homology"/>
<dbReference type="GO" id="GO:0006508">
    <property type="term" value="P:proteolysis"/>
    <property type="evidence" value="ECO:0007669"/>
    <property type="project" value="UniProtKB-KW"/>
</dbReference>
<evidence type="ECO:0000256" key="5">
    <source>
        <dbReference type="SAM" id="SignalP"/>
    </source>
</evidence>
<comment type="caution">
    <text evidence="7">The sequence shown here is derived from an EMBL/GenBank/DDBJ whole genome shotgun (WGS) entry which is preliminary data.</text>
</comment>
<comment type="similarity">
    <text evidence="1">Belongs to the peptidase C40 family.</text>
</comment>
<dbReference type="PANTHER" id="PTHR47053">
    <property type="entry name" value="MUREIN DD-ENDOPEPTIDASE MEPH-RELATED"/>
    <property type="match status" value="1"/>
</dbReference>
<gene>
    <name evidence="7" type="ORF">EOD41_13450</name>
</gene>
<dbReference type="InterPro" id="IPR000064">
    <property type="entry name" value="NLP_P60_dom"/>
</dbReference>
<evidence type="ECO:0000259" key="6">
    <source>
        <dbReference type="PROSITE" id="PS51935"/>
    </source>
</evidence>
<organism evidence="7 8">
    <name type="scientific">Mucilaginibacter limnophilus</name>
    <dbReference type="NCBI Taxonomy" id="1932778"/>
    <lineage>
        <taxon>Bacteria</taxon>
        <taxon>Pseudomonadati</taxon>
        <taxon>Bacteroidota</taxon>
        <taxon>Sphingobacteriia</taxon>
        <taxon>Sphingobacteriales</taxon>
        <taxon>Sphingobacteriaceae</taxon>
        <taxon>Mucilaginibacter</taxon>
    </lineage>
</organism>
<keyword evidence="8" id="KW-1185">Reference proteome</keyword>
<dbReference type="PROSITE" id="PS51257">
    <property type="entry name" value="PROKAR_LIPOPROTEIN"/>
    <property type="match status" value="1"/>
</dbReference>
<feature type="domain" description="NlpC/P60" evidence="6">
    <location>
        <begin position="58"/>
        <end position="188"/>
    </location>
</feature>
<accession>A0A3S2V7K2</accession>
<keyword evidence="5" id="KW-0732">Signal</keyword>
<dbReference type="RefSeq" id="WP_127705741.1">
    <property type="nucleotide sequence ID" value="NZ_SACK01000005.1"/>
</dbReference>
<feature type="chain" id="PRO_5018526667" evidence="5">
    <location>
        <begin position="24"/>
        <end position="193"/>
    </location>
</feature>
<dbReference type="SUPFAM" id="SSF54001">
    <property type="entry name" value="Cysteine proteinases"/>
    <property type="match status" value="1"/>
</dbReference>
<dbReference type="EMBL" id="SACK01000005">
    <property type="protein sequence ID" value="RVU00477.1"/>
    <property type="molecule type" value="Genomic_DNA"/>
</dbReference>
<evidence type="ECO:0000313" key="7">
    <source>
        <dbReference type="EMBL" id="RVU00477.1"/>
    </source>
</evidence>
<dbReference type="InterPro" id="IPR051202">
    <property type="entry name" value="Peptidase_C40"/>
</dbReference>
<keyword evidence="2" id="KW-0645">Protease</keyword>
<dbReference type="Pfam" id="PF00877">
    <property type="entry name" value="NLPC_P60"/>
    <property type="match status" value="1"/>
</dbReference>
<dbReference type="GO" id="GO:0008234">
    <property type="term" value="F:cysteine-type peptidase activity"/>
    <property type="evidence" value="ECO:0007669"/>
    <property type="project" value="UniProtKB-KW"/>
</dbReference>